<dbReference type="Proteomes" id="UP001241848">
    <property type="component" value="Unassembled WGS sequence"/>
</dbReference>
<comment type="caution">
    <text evidence="1">The sequence shown here is derived from an EMBL/GenBank/DDBJ whole genome shotgun (WGS) entry which is preliminary data.</text>
</comment>
<keyword evidence="2" id="KW-1185">Reference proteome</keyword>
<evidence type="ECO:0000313" key="2">
    <source>
        <dbReference type="Proteomes" id="UP001241848"/>
    </source>
</evidence>
<reference evidence="1 2" key="1">
    <citation type="submission" date="2022-10" db="EMBL/GenBank/DDBJ databases">
        <title>Paenibacillus description and whole genome data of maize root bacterial community.</title>
        <authorList>
            <person name="Marton D."/>
            <person name="Farkas M."/>
            <person name="Cserhati M."/>
        </authorList>
    </citation>
    <scope>NUCLEOTIDE SEQUENCE [LARGE SCALE GENOMIC DNA]</scope>
    <source>
        <strain evidence="1 2">P96</strain>
    </source>
</reference>
<sequence length="94" mass="9960">MPEEDLLRACRIGLGMSPSTTAMDGVIEQKMLAVKSIMRGAGVSEKMLDDPLAVGAIVVGVTDIWNLSAGEIKFSPVFYTMITQLAGRSLVGDS</sequence>
<organism evidence="1 2">
    <name type="scientific">Paenibacillus zeirhizosphaerae</name>
    <dbReference type="NCBI Taxonomy" id="2987519"/>
    <lineage>
        <taxon>Bacteria</taxon>
        <taxon>Bacillati</taxon>
        <taxon>Bacillota</taxon>
        <taxon>Bacilli</taxon>
        <taxon>Bacillales</taxon>
        <taxon>Paenibacillaceae</taxon>
        <taxon>Paenibacillus</taxon>
    </lineage>
</organism>
<proteinExistence type="predicted"/>
<name>A0ABT9FLA6_9BACL</name>
<dbReference type="EMBL" id="JAPCKK010000001">
    <property type="protein sequence ID" value="MDP4095469.1"/>
    <property type="molecule type" value="Genomic_DNA"/>
</dbReference>
<evidence type="ECO:0000313" key="1">
    <source>
        <dbReference type="EMBL" id="MDP4095469.1"/>
    </source>
</evidence>
<accession>A0ABT9FLA6</accession>
<protein>
    <submittedName>
        <fullName evidence="1">Uncharacterized protein</fullName>
    </submittedName>
</protein>
<dbReference type="RefSeq" id="WP_305753097.1">
    <property type="nucleotide sequence ID" value="NZ_JAPCKK010000001.1"/>
</dbReference>
<gene>
    <name evidence="1" type="ORF">OIN60_01510</name>
</gene>